<dbReference type="PANTHER" id="PTHR31286:SF180">
    <property type="entry name" value="OS10G0362600 PROTEIN"/>
    <property type="match status" value="1"/>
</dbReference>
<dbReference type="PANTHER" id="PTHR31286">
    <property type="entry name" value="GLYCINE-RICH CELL WALL STRUCTURAL PROTEIN 1.8-LIKE"/>
    <property type="match status" value="1"/>
</dbReference>
<name>A0A843TVU1_COLES</name>
<keyword evidence="2" id="KW-1185">Reference proteome</keyword>
<sequence>MVTSTTGGEASEGLAAGASLVGRWTYAQIIANTKPPPLVNIGVKPPGFTNAGEPAVCAIPEFKNCLSQRLGLKVDFIMSVLNPRHLLLRFDEEDDYLKDFLKSIVGNVGHVLRIHEPTLALTQTQEAFVCVGLDIVKSRLERLWIGCGQDGFWQTINYYRVPTICGFCQKLRHAETECHKKLKDTTMVKGSSTLQVPLNTQGNAGASKKTWHQKEVLGAHHVPSQNTGVESLDIQVQEVPPAMLHDSGSQDIQVQEDNILIHAMLHGLHGVIFGVRTDTKGPSARALASGMQEDRILVEQPQPLLHGLHVISSVDRGQGSQPASCPVEVPALGVTTCGRSSILLPVGEDEVFPNYATTILKPPDSIIQKAATLAITENNFMPVLTKHKKDDLGDNKGTNISFKGSVDTPHTGVDTMLQALSQKMKKWSSSVDTRPSQVDTRGRSQRTMFTGLYNQVDTRCSQVQQARTYEERMS</sequence>
<gene>
    <name evidence="1" type="ORF">Taro_007591</name>
</gene>
<evidence type="ECO:0000313" key="2">
    <source>
        <dbReference type="Proteomes" id="UP000652761"/>
    </source>
</evidence>
<dbReference type="EMBL" id="NMUH01000241">
    <property type="protein sequence ID" value="MQL75215.1"/>
    <property type="molecule type" value="Genomic_DNA"/>
</dbReference>
<evidence type="ECO:0000313" key="1">
    <source>
        <dbReference type="EMBL" id="MQL75215.1"/>
    </source>
</evidence>
<comment type="caution">
    <text evidence="1">The sequence shown here is derived from an EMBL/GenBank/DDBJ whole genome shotgun (WGS) entry which is preliminary data.</text>
</comment>
<dbReference type="Proteomes" id="UP000652761">
    <property type="component" value="Unassembled WGS sequence"/>
</dbReference>
<evidence type="ECO:0008006" key="3">
    <source>
        <dbReference type="Google" id="ProtNLM"/>
    </source>
</evidence>
<dbReference type="InterPro" id="IPR040256">
    <property type="entry name" value="At4g02000-like"/>
</dbReference>
<organism evidence="1 2">
    <name type="scientific">Colocasia esculenta</name>
    <name type="common">Wild taro</name>
    <name type="synonym">Arum esculentum</name>
    <dbReference type="NCBI Taxonomy" id="4460"/>
    <lineage>
        <taxon>Eukaryota</taxon>
        <taxon>Viridiplantae</taxon>
        <taxon>Streptophyta</taxon>
        <taxon>Embryophyta</taxon>
        <taxon>Tracheophyta</taxon>
        <taxon>Spermatophyta</taxon>
        <taxon>Magnoliopsida</taxon>
        <taxon>Liliopsida</taxon>
        <taxon>Araceae</taxon>
        <taxon>Aroideae</taxon>
        <taxon>Colocasieae</taxon>
        <taxon>Colocasia</taxon>
    </lineage>
</organism>
<proteinExistence type="predicted"/>
<protein>
    <recommendedName>
        <fullName evidence="3">DUF4283 domain-containing protein</fullName>
    </recommendedName>
</protein>
<reference evidence="1" key="1">
    <citation type="submission" date="2017-07" db="EMBL/GenBank/DDBJ databases">
        <title>Taro Niue Genome Assembly and Annotation.</title>
        <authorList>
            <person name="Atibalentja N."/>
            <person name="Keating K."/>
            <person name="Fields C.J."/>
        </authorList>
    </citation>
    <scope>NUCLEOTIDE SEQUENCE</scope>
    <source>
        <strain evidence="1">Niue_2</strain>
        <tissue evidence="1">Leaf</tissue>
    </source>
</reference>
<dbReference type="AlphaFoldDB" id="A0A843TVU1"/>
<accession>A0A843TVU1</accession>